<dbReference type="AlphaFoldDB" id="A0A7K0DRJ0"/>
<evidence type="ECO:0000313" key="2">
    <source>
        <dbReference type="EMBL" id="MQY28218.1"/>
    </source>
</evidence>
<proteinExistence type="predicted"/>
<feature type="compositionally biased region" description="Gly residues" evidence="1">
    <location>
        <begin position="259"/>
        <end position="282"/>
    </location>
</feature>
<gene>
    <name evidence="2" type="ORF">NRB56_38010</name>
</gene>
<feature type="compositionally biased region" description="Polar residues" evidence="1">
    <location>
        <begin position="378"/>
        <end position="389"/>
    </location>
</feature>
<reference evidence="2 3" key="1">
    <citation type="submission" date="2019-10" db="EMBL/GenBank/DDBJ databases">
        <title>Nocardia macrotermitis sp. nov. and Nocardia aurantia sp. nov., isolated from the gut of fungus growing-termite Macrotermes natalensis.</title>
        <authorList>
            <person name="Benndorf R."/>
            <person name="Schwitalla J."/>
            <person name="Martin K."/>
            <person name="De Beer W."/>
            <person name="Kaster A.-K."/>
            <person name="Vollmers J."/>
            <person name="Poulsen M."/>
            <person name="Beemelmanns C."/>
        </authorList>
    </citation>
    <scope>NUCLEOTIDE SEQUENCE [LARGE SCALE GENOMIC DNA]</scope>
    <source>
        <strain evidence="2 3">RB56</strain>
    </source>
</reference>
<dbReference type="EMBL" id="WEGI01000008">
    <property type="protein sequence ID" value="MQY28218.1"/>
    <property type="molecule type" value="Genomic_DNA"/>
</dbReference>
<feature type="compositionally biased region" description="Low complexity" evidence="1">
    <location>
        <begin position="547"/>
        <end position="557"/>
    </location>
</feature>
<keyword evidence="3" id="KW-1185">Reference proteome</keyword>
<feature type="compositionally biased region" description="Low complexity" evidence="1">
    <location>
        <begin position="348"/>
        <end position="377"/>
    </location>
</feature>
<dbReference type="RefSeq" id="WP_153344025.1">
    <property type="nucleotide sequence ID" value="NZ_WEGI01000008.1"/>
</dbReference>
<feature type="region of interest" description="Disordered" evidence="1">
    <location>
        <begin position="531"/>
        <end position="557"/>
    </location>
</feature>
<feature type="compositionally biased region" description="Low complexity" evidence="1">
    <location>
        <begin position="196"/>
        <end position="209"/>
    </location>
</feature>
<comment type="caution">
    <text evidence="2">The sequence shown here is derived from an EMBL/GenBank/DDBJ whole genome shotgun (WGS) entry which is preliminary data.</text>
</comment>
<organism evidence="2 3">
    <name type="scientific">Nocardia aurantia</name>
    <dbReference type="NCBI Taxonomy" id="2585199"/>
    <lineage>
        <taxon>Bacteria</taxon>
        <taxon>Bacillati</taxon>
        <taxon>Actinomycetota</taxon>
        <taxon>Actinomycetes</taxon>
        <taxon>Mycobacteriales</taxon>
        <taxon>Nocardiaceae</taxon>
        <taxon>Nocardia</taxon>
    </lineage>
</organism>
<dbReference type="OrthoDB" id="4521241at2"/>
<protein>
    <submittedName>
        <fullName evidence="2">Uncharacterized protein</fullName>
    </submittedName>
</protein>
<name>A0A7K0DRJ0_9NOCA</name>
<feature type="compositionally biased region" description="Low complexity" evidence="1">
    <location>
        <begin position="216"/>
        <end position="258"/>
    </location>
</feature>
<evidence type="ECO:0000256" key="1">
    <source>
        <dbReference type="SAM" id="MobiDB-lite"/>
    </source>
</evidence>
<accession>A0A7K0DRJ0</accession>
<feature type="region of interest" description="Disordered" evidence="1">
    <location>
        <begin position="328"/>
        <end position="409"/>
    </location>
</feature>
<feature type="region of interest" description="Disordered" evidence="1">
    <location>
        <begin position="185"/>
        <end position="282"/>
    </location>
</feature>
<evidence type="ECO:0000313" key="3">
    <source>
        <dbReference type="Proteomes" id="UP000431401"/>
    </source>
</evidence>
<dbReference type="Proteomes" id="UP000431401">
    <property type="component" value="Unassembled WGS sequence"/>
</dbReference>
<sequence length="557" mass="57283">MPDLEPLRIPSPTGIQTLLEDPRTGIPQEQWHLYALPPSIVTTFQELYDHVGDLFYGLGKDSKDLPTLDSLTPFRPDISDLSGAYQLQMNYAGIVAGLQQTATQLNANDKTVLETIKLWGDTETDLQTTLNTFINNLTAQASNPPPQVGQPELDYVNAYLSEARDTYTKDLAAIHKQAQDHADLLNQTKPGDDTPKPGGSTSTSQSGSPYNPPPASQTGSTSTGPTTSTSTGDGYTPISTGSSYPYGSTSTSGYDPYGNTGGTGNTGNTGGTGYPGTGTGAGTGTDGTGNGYNAGNATPASAGTGGADLSSLMSMLPMLMSMMQNRGLDQNQNADPYGRDPYGDRYGQYPPYAQAQPAQPQTQPAQSTPQSAPAQTQGPSSGATSNQPAGNAPGTRTPDADGTVTYTFPDGQTQKVSLTVAKALDVAFGNQKSTDAQAAYAGTSAKWADKKTIGASVDPYQLMTGDIATWENATAIVRVMGSGTDGTLDVIVDGQLKPFAPDMSGAAGEFGAFTGFQHPNGIEVTNATETGTDGAAAVPGDPSGGTAAAAVPAVAPA</sequence>